<dbReference type="PANTHER" id="PTHR12801:SF57">
    <property type="entry name" value="APOPTOSIS-ENHANCING NUCLEASE"/>
    <property type="match status" value="1"/>
</dbReference>
<feature type="domain" description="Exonuclease" evidence="6">
    <location>
        <begin position="5"/>
        <end position="171"/>
    </location>
</feature>
<organism evidence="7 8">
    <name type="scientific">Chanos chanos</name>
    <name type="common">Milkfish</name>
    <name type="synonym">Mugil chanos</name>
    <dbReference type="NCBI Taxonomy" id="29144"/>
    <lineage>
        <taxon>Eukaryota</taxon>
        <taxon>Metazoa</taxon>
        <taxon>Chordata</taxon>
        <taxon>Craniata</taxon>
        <taxon>Vertebrata</taxon>
        <taxon>Euteleostomi</taxon>
        <taxon>Actinopterygii</taxon>
        <taxon>Neopterygii</taxon>
        <taxon>Teleostei</taxon>
        <taxon>Ostariophysi</taxon>
        <taxon>Gonorynchiformes</taxon>
        <taxon>Chanidae</taxon>
        <taxon>Chanos</taxon>
    </lineage>
</organism>
<dbReference type="PANTHER" id="PTHR12801">
    <property type="entry name" value="RNA EXONUCLEASE REXO1 / RECO3 FAMILY MEMBER-RELATED"/>
    <property type="match status" value="1"/>
</dbReference>
<name>A0A6J2USP0_CHACN</name>
<dbReference type="SMART" id="SM00479">
    <property type="entry name" value="EXOIII"/>
    <property type="match status" value="1"/>
</dbReference>
<dbReference type="SUPFAM" id="SSF53098">
    <property type="entry name" value="Ribonuclease H-like"/>
    <property type="match status" value="1"/>
</dbReference>
<dbReference type="InterPro" id="IPR036397">
    <property type="entry name" value="RNaseH_sf"/>
</dbReference>
<dbReference type="GO" id="GO:0003676">
    <property type="term" value="F:nucleic acid binding"/>
    <property type="evidence" value="ECO:0007669"/>
    <property type="project" value="InterPro"/>
</dbReference>
<protein>
    <submittedName>
        <fullName evidence="8">Apoptosis-enhancing nuclease</fullName>
    </submittedName>
</protein>
<evidence type="ECO:0000259" key="6">
    <source>
        <dbReference type="SMART" id="SM00479"/>
    </source>
</evidence>
<evidence type="ECO:0000256" key="2">
    <source>
        <dbReference type="ARBA" id="ARBA00022722"/>
    </source>
</evidence>
<keyword evidence="4" id="KW-0269">Exonuclease</keyword>
<dbReference type="AlphaFoldDB" id="A0A6J2USP0"/>
<evidence type="ECO:0000256" key="5">
    <source>
        <dbReference type="ARBA" id="ARBA00023242"/>
    </source>
</evidence>
<keyword evidence="7" id="KW-1185">Reference proteome</keyword>
<evidence type="ECO:0000256" key="1">
    <source>
        <dbReference type="ARBA" id="ARBA00004123"/>
    </source>
</evidence>
<dbReference type="GeneID" id="115805810"/>
<sequence length="206" mass="23351">MSPDRLVAMDCEMVGTGPGGQCNELARCSLVGYSGIVLYDKYILPRHPVTDYHTGWRGITEHHLIRALPFEEARKEILQILKGKVVIGHALHNDFRALEFIPPRHLIRDTSRMHCLRDMCGVPVKACVPLKTLAQKLLSREIQGDRLGHCSVEDARIALELYKLVEEQWEADMASTVSDSDLLLSPSFTPEHYMQGWLDHMMDCSQ</sequence>
<dbReference type="Gene3D" id="3.30.420.10">
    <property type="entry name" value="Ribonuclease H-like superfamily/Ribonuclease H"/>
    <property type="match status" value="1"/>
</dbReference>
<keyword evidence="2" id="KW-0540">Nuclease</keyword>
<accession>A0A6J2USP0</accession>
<dbReference type="InParanoid" id="A0A6J2USP0"/>
<dbReference type="Proteomes" id="UP000504632">
    <property type="component" value="Chromosome 2"/>
</dbReference>
<dbReference type="OrthoDB" id="16516at2759"/>
<gene>
    <name evidence="8" type="primary">isg20</name>
</gene>
<dbReference type="Pfam" id="PF00929">
    <property type="entry name" value="RNase_T"/>
    <property type="match status" value="1"/>
</dbReference>
<dbReference type="GO" id="GO:0005730">
    <property type="term" value="C:nucleolus"/>
    <property type="evidence" value="ECO:0007669"/>
    <property type="project" value="UniProtKB-ARBA"/>
</dbReference>
<dbReference type="InterPro" id="IPR012337">
    <property type="entry name" value="RNaseH-like_sf"/>
</dbReference>
<dbReference type="RefSeq" id="XP_030622357.1">
    <property type="nucleotide sequence ID" value="XM_030766497.1"/>
</dbReference>
<dbReference type="GO" id="GO:0004527">
    <property type="term" value="F:exonuclease activity"/>
    <property type="evidence" value="ECO:0007669"/>
    <property type="project" value="UniProtKB-KW"/>
</dbReference>
<dbReference type="InterPro" id="IPR047021">
    <property type="entry name" value="REXO1/3/4-like"/>
</dbReference>
<keyword evidence="3" id="KW-0378">Hydrolase</keyword>
<evidence type="ECO:0000313" key="8">
    <source>
        <dbReference type="RefSeq" id="XP_030622357.1"/>
    </source>
</evidence>
<evidence type="ECO:0000256" key="3">
    <source>
        <dbReference type="ARBA" id="ARBA00022801"/>
    </source>
</evidence>
<evidence type="ECO:0000256" key="4">
    <source>
        <dbReference type="ARBA" id="ARBA00022839"/>
    </source>
</evidence>
<dbReference type="FunFam" id="3.30.420.10:FF:000007">
    <property type="entry name" value="Interferon-stimulated exonuclease gene 20"/>
    <property type="match status" value="1"/>
</dbReference>
<dbReference type="InterPro" id="IPR013520">
    <property type="entry name" value="Ribonucl_H"/>
</dbReference>
<comment type="subcellular location">
    <subcellularLocation>
        <location evidence="1">Nucleus</location>
    </subcellularLocation>
</comment>
<dbReference type="CTD" id="3669"/>
<dbReference type="FunCoup" id="A0A6J2USP0">
    <property type="interactions" value="476"/>
</dbReference>
<reference evidence="8" key="1">
    <citation type="submission" date="2025-08" db="UniProtKB">
        <authorList>
            <consortium name="RefSeq"/>
        </authorList>
    </citation>
    <scope>IDENTIFICATION</scope>
</reference>
<keyword evidence="5" id="KW-0539">Nucleus</keyword>
<proteinExistence type="predicted"/>
<evidence type="ECO:0000313" key="7">
    <source>
        <dbReference type="Proteomes" id="UP000504632"/>
    </source>
</evidence>